<name>A0A5C4S9F6_CHLTI</name>
<dbReference type="Proteomes" id="UP000308271">
    <property type="component" value="Unassembled WGS sequence"/>
</dbReference>
<dbReference type="OrthoDB" id="10002965at2"/>
<evidence type="ECO:0000313" key="1">
    <source>
        <dbReference type="EMBL" id="TNJ39797.1"/>
    </source>
</evidence>
<gene>
    <name evidence="1" type="ORF">FGF66_02325</name>
</gene>
<proteinExistence type="predicted"/>
<protein>
    <submittedName>
        <fullName evidence="1">Uncharacterized protein</fullName>
    </submittedName>
</protein>
<organism evidence="1 2">
    <name type="scientific">Chlorobaculum thiosulfatiphilum</name>
    <name type="common">Chlorobium limicola f.sp. thiosulfatophilum</name>
    <dbReference type="NCBI Taxonomy" id="115852"/>
    <lineage>
        <taxon>Bacteria</taxon>
        <taxon>Pseudomonadati</taxon>
        <taxon>Chlorobiota</taxon>
        <taxon>Chlorobiia</taxon>
        <taxon>Chlorobiales</taxon>
        <taxon>Chlorobiaceae</taxon>
        <taxon>Chlorobaculum</taxon>
    </lineage>
</organism>
<keyword evidence="2" id="KW-1185">Reference proteome</keyword>
<dbReference type="AlphaFoldDB" id="A0A5C4S9F6"/>
<sequence length="87" mass="10130">MSIVHVFKFKMYDIRTDEFIISGRWGTPEAIRSLGATCIEQQTMEIDESELTDGLTIKNYDLHKHNEKYDPCPNGGFQQIVHPQMRK</sequence>
<comment type="caution">
    <text evidence="1">The sequence shown here is derived from an EMBL/GenBank/DDBJ whole genome shotgun (WGS) entry which is preliminary data.</text>
</comment>
<dbReference type="EMBL" id="VDCH01000003">
    <property type="protein sequence ID" value="TNJ39797.1"/>
    <property type="molecule type" value="Genomic_DNA"/>
</dbReference>
<dbReference type="RefSeq" id="WP_139456100.1">
    <property type="nucleotide sequence ID" value="NZ_VDCH01000003.1"/>
</dbReference>
<reference evidence="1 2" key="1">
    <citation type="submission" date="2019-05" db="EMBL/GenBank/DDBJ databases">
        <title>Draft Whole-Genome sequence of the green sulfur bacterium Chlorobaculum thiosulfatiphilum DSM 249.</title>
        <authorList>
            <person name="Meyer T.E."/>
            <person name="Kyndt J.A."/>
        </authorList>
    </citation>
    <scope>NUCLEOTIDE SEQUENCE [LARGE SCALE GENOMIC DNA]</scope>
    <source>
        <strain evidence="1 2">DSM 249</strain>
    </source>
</reference>
<accession>A0A5C4S9F6</accession>
<evidence type="ECO:0000313" key="2">
    <source>
        <dbReference type="Proteomes" id="UP000308271"/>
    </source>
</evidence>